<dbReference type="InterPro" id="IPR029058">
    <property type="entry name" value="AB_hydrolase_fold"/>
</dbReference>
<dbReference type="Proteomes" id="UP000023152">
    <property type="component" value="Unassembled WGS sequence"/>
</dbReference>
<dbReference type="SUPFAM" id="SSF53474">
    <property type="entry name" value="alpha/beta-Hydrolases"/>
    <property type="match status" value="1"/>
</dbReference>
<evidence type="ECO:0000256" key="1">
    <source>
        <dbReference type="SAM" id="Coils"/>
    </source>
</evidence>
<feature type="region of interest" description="Disordered" evidence="2">
    <location>
        <begin position="517"/>
        <end position="541"/>
    </location>
</feature>
<feature type="non-terminal residue" evidence="4">
    <location>
        <position position="1"/>
    </location>
</feature>
<proteinExistence type="predicted"/>
<dbReference type="GO" id="GO:0005730">
    <property type="term" value="C:nucleolus"/>
    <property type="evidence" value="ECO:0007669"/>
    <property type="project" value="TreeGrafter"/>
</dbReference>
<feature type="compositionally biased region" description="Basic and acidic residues" evidence="2">
    <location>
        <begin position="66"/>
        <end position="83"/>
    </location>
</feature>
<dbReference type="PANTHER" id="PTHR16148">
    <property type="entry name" value="NF-KAPPA-B-REPRESSING FACTOR-RELATED"/>
    <property type="match status" value="1"/>
</dbReference>
<feature type="region of interest" description="Disordered" evidence="2">
    <location>
        <begin position="98"/>
        <end position="126"/>
    </location>
</feature>
<organism evidence="4 5">
    <name type="scientific">Reticulomyxa filosa</name>
    <dbReference type="NCBI Taxonomy" id="46433"/>
    <lineage>
        <taxon>Eukaryota</taxon>
        <taxon>Sar</taxon>
        <taxon>Rhizaria</taxon>
        <taxon>Retaria</taxon>
        <taxon>Foraminifera</taxon>
        <taxon>Monothalamids</taxon>
        <taxon>Reticulomyxidae</taxon>
        <taxon>Reticulomyxa</taxon>
    </lineage>
</organism>
<keyword evidence="5" id="KW-1185">Reference proteome</keyword>
<comment type="caution">
    <text evidence="4">The sequence shown here is derived from an EMBL/GenBank/DDBJ whole genome shotgun (WGS) entry which is preliminary data.</text>
</comment>
<feature type="compositionally biased region" description="Low complexity" evidence="2">
    <location>
        <begin position="107"/>
        <end position="124"/>
    </location>
</feature>
<dbReference type="Gene3D" id="3.40.50.1820">
    <property type="entry name" value="alpha/beta hydrolase"/>
    <property type="match status" value="1"/>
</dbReference>
<name>X6NGV5_RETFI</name>
<dbReference type="InterPro" id="IPR002921">
    <property type="entry name" value="Fungal_lipase-type"/>
</dbReference>
<feature type="region of interest" description="Disordered" evidence="2">
    <location>
        <begin position="580"/>
        <end position="602"/>
    </location>
</feature>
<feature type="domain" description="Fungal lipase-type" evidence="3">
    <location>
        <begin position="160"/>
        <end position="276"/>
    </location>
</feature>
<feature type="compositionally biased region" description="Polar residues" evidence="2">
    <location>
        <begin position="585"/>
        <end position="602"/>
    </location>
</feature>
<dbReference type="GO" id="GO:0005654">
    <property type="term" value="C:nucleoplasm"/>
    <property type="evidence" value="ECO:0007669"/>
    <property type="project" value="TreeGrafter"/>
</dbReference>
<dbReference type="Pfam" id="PF01764">
    <property type="entry name" value="Lipase_3"/>
    <property type="match status" value="1"/>
</dbReference>
<reference evidence="4 5" key="1">
    <citation type="journal article" date="2013" name="Curr. Biol.">
        <title>The Genome of the Foraminiferan Reticulomyxa filosa.</title>
        <authorList>
            <person name="Glockner G."/>
            <person name="Hulsmann N."/>
            <person name="Schleicher M."/>
            <person name="Noegel A.A."/>
            <person name="Eichinger L."/>
            <person name="Gallinger C."/>
            <person name="Pawlowski J."/>
            <person name="Sierra R."/>
            <person name="Euteneuer U."/>
            <person name="Pillet L."/>
            <person name="Moustafa A."/>
            <person name="Platzer M."/>
            <person name="Groth M."/>
            <person name="Szafranski K."/>
            <person name="Schliwa M."/>
        </authorList>
    </citation>
    <scope>NUCLEOTIDE SEQUENCE [LARGE SCALE GENOMIC DNA]</scope>
</reference>
<dbReference type="EMBL" id="ASPP01008684">
    <property type="protein sequence ID" value="ETO25221.1"/>
    <property type="molecule type" value="Genomic_DNA"/>
</dbReference>
<dbReference type="GO" id="GO:0006629">
    <property type="term" value="P:lipid metabolic process"/>
    <property type="evidence" value="ECO:0007669"/>
    <property type="project" value="InterPro"/>
</dbReference>
<accession>X6NGV5</accession>
<keyword evidence="1" id="KW-0175">Coiled coil</keyword>
<evidence type="ECO:0000256" key="2">
    <source>
        <dbReference type="SAM" id="MobiDB-lite"/>
    </source>
</evidence>
<sequence length="602" mass="68743">HAKNKKKKKKGGKQLAQWALLIGKPPLRKAFLVFKGTDANKVLDVIVDGGVVPLPLFFKDCNGSDDSNKAQEEDAVEEGKEMLQPDPSTALIHDMFDLKGEKDDPNSDNNDNNNNDNNNNNNNNAKDCDEAVAIMGHKNIYKDALSSSSTNLFQLPVSNSLKFNGFSVHSGMYASIIRDFRIIQQLLLQYKSFIDQLVITGHSGGLATLFGLQSIMSGIESPPIQVITYGAPMVIAIEHEWESLSPSAKYCLRQLKRVCHHIVNQLDPIPRIPFCKSWVRGVVPYLLKNVVSDHAQQTLSLPDFVSPLLKLSVRTGARKLMKYVEMHKDLLHCYSPIGTYYVYNATDNNSYYNNYKKLYCFSRYDNIHKILSFHPPIKFMEIHYGQEIRVQLKETDWRCQECLIKPLTSPPFGYDIVNGVVTTNLSRIESLSEKEKEKLIKAEKTRKQMTELFYFTEPDREWCDQYICVLDEDMEACGYNILKFPPKSWTAVLNCHLISNYLLLFQPNAEDALKHRQSVHKLSSKNTNTNNGSPHPQHQYSIADEYKLKTKKVFDKKMEEMKTNVEEFKQHSKGFINAFKARAFPSQQSRPHSISKNNSENT</sequence>
<protein>
    <recommendedName>
        <fullName evidence="3">Fungal lipase-type domain-containing protein</fullName>
    </recommendedName>
</protein>
<feature type="coiled-coil region" evidence="1">
    <location>
        <begin position="425"/>
        <end position="452"/>
    </location>
</feature>
<dbReference type="AlphaFoldDB" id="X6NGV5"/>
<feature type="region of interest" description="Disordered" evidence="2">
    <location>
        <begin position="62"/>
        <end position="86"/>
    </location>
</feature>
<evidence type="ECO:0000313" key="4">
    <source>
        <dbReference type="EMBL" id="ETO25221.1"/>
    </source>
</evidence>
<evidence type="ECO:0000313" key="5">
    <source>
        <dbReference type="Proteomes" id="UP000023152"/>
    </source>
</evidence>
<gene>
    <name evidence="4" type="ORF">RFI_11915</name>
</gene>
<feature type="compositionally biased region" description="Polar residues" evidence="2">
    <location>
        <begin position="524"/>
        <end position="540"/>
    </location>
</feature>
<dbReference type="PANTHER" id="PTHR16148:SF14">
    <property type="entry name" value="MYND-TYPE DOMAIN-CONTAINING PROTEIN"/>
    <property type="match status" value="1"/>
</dbReference>
<evidence type="ECO:0000259" key="3">
    <source>
        <dbReference type="Pfam" id="PF01764"/>
    </source>
</evidence>